<organism evidence="2 3">
    <name type="scientific">Phytophthora nicotianae</name>
    <name type="common">Potato buckeye rot agent</name>
    <name type="synonym">Phytophthora parasitica</name>
    <dbReference type="NCBI Taxonomy" id="4792"/>
    <lineage>
        <taxon>Eukaryota</taxon>
        <taxon>Sar</taxon>
        <taxon>Stramenopiles</taxon>
        <taxon>Oomycota</taxon>
        <taxon>Peronosporomycetes</taxon>
        <taxon>Peronosporales</taxon>
        <taxon>Peronosporaceae</taxon>
        <taxon>Phytophthora</taxon>
    </lineage>
</organism>
<name>A0A0W8D4D9_PHYNI</name>
<dbReference type="PANTHER" id="PTHR12097">
    <property type="entry name" value="SPLICING FACTOR 3B, SUBUNIT 1-RELATED"/>
    <property type="match status" value="1"/>
</dbReference>
<dbReference type="EMBL" id="LNFP01000625">
    <property type="protein sequence ID" value="KUF91048.1"/>
    <property type="molecule type" value="Genomic_DNA"/>
</dbReference>
<dbReference type="GO" id="GO:0000245">
    <property type="term" value="P:spliceosomal complex assembly"/>
    <property type="evidence" value="ECO:0007669"/>
    <property type="project" value="InterPro"/>
</dbReference>
<dbReference type="AlphaFoldDB" id="A0A0W8D4D9"/>
<comment type="caution">
    <text evidence="2">The sequence shown here is derived from an EMBL/GenBank/DDBJ whole genome shotgun (WGS) entry which is preliminary data.</text>
</comment>
<feature type="compositionally biased region" description="Basic and acidic residues" evidence="1">
    <location>
        <begin position="174"/>
        <end position="185"/>
    </location>
</feature>
<feature type="compositionally biased region" description="Low complexity" evidence="1">
    <location>
        <begin position="194"/>
        <end position="210"/>
    </location>
</feature>
<reference evidence="2 3" key="1">
    <citation type="submission" date="2015-11" db="EMBL/GenBank/DDBJ databases">
        <title>Genomes and virulence difference between two physiological races of Phytophthora nicotianae.</title>
        <authorList>
            <person name="Liu H."/>
            <person name="Ma X."/>
            <person name="Yu H."/>
            <person name="Fang D."/>
            <person name="Li Y."/>
            <person name="Wang X."/>
            <person name="Wang W."/>
            <person name="Dong Y."/>
            <person name="Xiao B."/>
        </authorList>
    </citation>
    <scope>NUCLEOTIDE SEQUENCE [LARGE SCALE GENOMIC DNA]</scope>
    <source>
        <strain evidence="3">race 1</strain>
    </source>
</reference>
<sequence>MAEKDEKVGVGLSSTGQFDQNIYGSSDRFAGYSATVTEEGDEEEQEQRAEDHHSRAKKAQANDGLIDDSYDPFAEAREANGSGLVNTRIVDRENAYRKRRFERMLSPERATPLRQDTGSQLQGDHAHAAIGTGTRRVVRKIQQKREEQEQQQKQQGQEPQDVDATPKRRRKRMRWDQEAPEKTDGESQSEWDTASESSASSVAATPTRTASRWDARQSRIGGRHTRTEEPLDETPVASSGSPNGRHACEFRRHDSGRYREALAVG</sequence>
<evidence type="ECO:0000313" key="3">
    <source>
        <dbReference type="Proteomes" id="UP000054636"/>
    </source>
</evidence>
<feature type="region of interest" description="Disordered" evidence="1">
    <location>
        <begin position="1"/>
        <end position="68"/>
    </location>
</feature>
<dbReference type="InterPro" id="IPR038737">
    <property type="entry name" value="SF3b_su1-like"/>
</dbReference>
<feature type="compositionally biased region" description="Polar residues" evidence="1">
    <location>
        <begin position="12"/>
        <end position="24"/>
    </location>
</feature>
<protein>
    <submittedName>
        <fullName evidence="2">Uncharacterized protein</fullName>
    </submittedName>
</protein>
<evidence type="ECO:0000256" key="1">
    <source>
        <dbReference type="SAM" id="MobiDB-lite"/>
    </source>
</evidence>
<evidence type="ECO:0000313" key="2">
    <source>
        <dbReference type="EMBL" id="KUF91048.1"/>
    </source>
</evidence>
<proteinExistence type="predicted"/>
<dbReference type="GO" id="GO:0003729">
    <property type="term" value="F:mRNA binding"/>
    <property type="evidence" value="ECO:0007669"/>
    <property type="project" value="InterPro"/>
</dbReference>
<feature type="compositionally biased region" description="Basic and acidic residues" evidence="1">
    <location>
        <begin position="93"/>
        <end position="106"/>
    </location>
</feature>
<dbReference type="Proteomes" id="UP000054636">
    <property type="component" value="Unassembled WGS sequence"/>
</dbReference>
<gene>
    <name evidence="2" type="ORF">AM588_10002892</name>
</gene>
<accession>A0A0W8D4D9</accession>
<feature type="region of interest" description="Disordered" evidence="1">
    <location>
        <begin position="93"/>
        <end position="252"/>
    </location>
</feature>